<name>A0A166EF62_9AGAM</name>
<evidence type="ECO:0000313" key="1">
    <source>
        <dbReference type="EMBL" id="KZT39526.1"/>
    </source>
</evidence>
<proteinExistence type="predicted"/>
<gene>
    <name evidence="1" type="ORF">SISSUDRAFT_1045381</name>
</gene>
<sequence length="100" mass="11608">MPDKLVQAENQDTDPIDPPERLYRIWGLPSSAAQMVSYYKTTIINDPEIKLSRDEMSDVLDEITASVKTRSGLPFLLCHFIREYGLRCHTISEREKHSWI</sequence>
<evidence type="ECO:0000313" key="2">
    <source>
        <dbReference type="Proteomes" id="UP000076798"/>
    </source>
</evidence>
<protein>
    <submittedName>
        <fullName evidence="1">Uncharacterized protein</fullName>
    </submittedName>
</protein>
<dbReference type="Proteomes" id="UP000076798">
    <property type="component" value="Unassembled WGS sequence"/>
</dbReference>
<reference evidence="1 2" key="1">
    <citation type="journal article" date="2016" name="Mol. Biol. Evol.">
        <title>Comparative Genomics of Early-Diverging Mushroom-Forming Fungi Provides Insights into the Origins of Lignocellulose Decay Capabilities.</title>
        <authorList>
            <person name="Nagy L.G."/>
            <person name="Riley R."/>
            <person name="Tritt A."/>
            <person name="Adam C."/>
            <person name="Daum C."/>
            <person name="Floudas D."/>
            <person name="Sun H."/>
            <person name="Yadav J.S."/>
            <person name="Pangilinan J."/>
            <person name="Larsson K.H."/>
            <person name="Matsuura K."/>
            <person name="Barry K."/>
            <person name="Labutti K."/>
            <person name="Kuo R."/>
            <person name="Ohm R.A."/>
            <person name="Bhattacharya S.S."/>
            <person name="Shirouzu T."/>
            <person name="Yoshinaga Y."/>
            <person name="Martin F.M."/>
            <person name="Grigoriev I.V."/>
            <person name="Hibbett D.S."/>
        </authorList>
    </citation>
    <scope>NUCLEOTIDE SEQUENCE [LARGE SCALE GENOMIC DNA]</scope>
    <source>
        <strain evidence="1 2">HHB10207 ss-3</strain>
    </source>
</reference>
<organism evidence="1 2">
    <name type="scientific">Sistotremastrum suecicum HHB10207 ss-3</name>
    <dbReference type="NCBI Taxonomy" id="1314776"/>
    <lineage>
        <taxon>Eukaryota</taxon>
        <taxon>Fungi</taxon>
        <taxon>Dikarya</taxon>
        <taxon>Basidiomycota</taxon>
        <taxon>Agaricomycotina</taxon>
        <taxon>Agaricomycetes</taxon>
        <taxon>Sistotremastrales</taxon>
        <taxon>Sistotremastraceae</taxon>
        <taxon>Sistotremastrum</taxon>
    </lineage>
</organism>
<dbReference type="EMBL" id="KV428044">
    <property type="protein sequence ID" value="KZT39526.1"/>
    <property type="molecule type" value="Genomic_DNA"/>
</dbReference>
<dbReference type="AlphaFoldDB" id="A0A166EF62"/>
<accession>A0A166EF62</accession>
<keyword evidence="2" id="KW-1185">Reference proteome</keyword>